<feature type="domain" description="Effector-associated" evidence="2">
    <location>
        <begin position="37"/>
        <end position="117"/>
    </location>
</feature>
<dbReference type="InterPro" id="IPR045431">
    <property type="entry name" value="EAD2"/>
</dbReference>
<evidence type="ECO:0000259" key="1">
    <source>
        <dbReference type="Pfam" id="PF19916"/>
    </source>
</evidence>
<dbReference type="RefSeq" id="WP_344943060.1">
    <property type="nucleotide sequence ID" value="NZ_BAAAZG010000006.1"/>
</dbReference>
<protein>
    <submittedName>
        <fullName evidence="4">Uncharacterized protein</fullName>
    </submittedName>
</protein>
<proteinExistence type="predicted"/>
<feature type="domain" description="vWA-MoxR associated protein middle region 0" evidence="1">
    <location>
        <begin position="127"/>
        <end position="236"/>
    </location>
</feature>
<accession>A0ABP7VCE7</accession>
<dbReference type="Pfam" id="PF20028">
    <property type="entry name" value="VMAP-C"/>
    <property type="match status" value="1"/>
</dbReference>
<dbReference type="Pfam" id="PF19956">
    <property type="entry name" value="EAD2"/>
    <property type="match status" value="1"/>
</dbReference>
<sequence length="524" mass="59903">MVEDEGRLSALPQRAVESLRNRSVETGKVEQSTAEIVELLADVPVLREATGRTVLAHYISEASGLPLMLPELPNPKFHLYNLVLACREIPDGLRLLVSGVEFVAGQTTAVARLRRLVSPVREHLEPVAESQLEDLLAGLRVPSLARLYYAATGGGITHVPFRLTDAWDAFTALLDHNTAPDRPSPHLVFIAMLLRTMQAREAADATTPENAWRLKRLREWLAMQTERLRMDGATAQADYLDRMRDRTQDLEARPDKPIYLIIQLEPIHDLVDGHVMCRLSHWRQVHPLEWRPEPGDDRVVPLDEVPRHVGELIREAEEGWAYQLDDSLVLEFVLPMDMLNLDLEQWTRDLPDAPHPAPLGSEYEILIRSQERLRTLHMHRAWRQRWQVLVDGVECVTYWATAEDPAHLRRMGHRLLGSREVVACVLSGPPDREPGRSELWMALRAGIPVVLWHRTQEPPAEVRREVRRIVERRDFRGLPADIKRLRATMPVVDDRNCRTDTQVALLWDDPHHFLDEADTLRAPG</sequence>
<reference evidence="5" key="1">
    <citation type="journal article" date="2019" name="Int. J. Syst. Evol. Microbiol.">
        <title>The Global Catalogue of Microorganisms (GCM) 10K type strain sequencing project: providing services to taxonomists for standard genome sequencing and annotation.</title>
        <authorList>
            <consortium name="The Broad Institute Genomics Platform"/>
            <consortium name="The Broad Institute Genome Sequencing Center for Infectious Disease"/>
            <person name="Wu L."/>
            <person name="Ma J."/>
        </authorList>
    </citation>
    <scope>NUCLEOTIDE SEQUENCE [LARGE SCALE GENOMIC DNA]</scope>
    <source>
        <strain evidence="5">JCM 16702</strain>
    </source>
</reference>
<evidence type="ECO:0000313" key="4">
    <source>
        <dbReference type="EMBL" id="GAA4063416.1"/>
    </source>
</evidence>
<dbReference type="InterPro" id="IPR045555">
    <property type="entry name" value="VMAP-M0"/>
</dbReference>
<feature type="domain" description="vWA-MoxR associated protein C-terminal" evidence="3">
    <location>
        <begin position="277"/>
        <end position="510"/>
    </location>
</feature>
<dbReference type="Proteomes" id="UP001500683">
    <property type="component" value="Unassembled WGS sequence"/>
</dbReference>
<dbReference type="Pfam" id="PF19916">
    <property type="entry name" value="VMAP-M0"/>
    <property type="match status" value="1"/>
</dbReference>
<organism evidence="4 5">
    <name type="scientific">Actinomadura miaoliensis</name>
    <dbReference type="NCBI Taxonomy" id="430685"/>
    <lineage>
        <taxon>Bacteria</taxon>
        <taxon>Bacillati</taxon>
        <taxon>Actinomycetota</taxon>
        <taxon>Actinomycetes</taxon>
        <taxon>Streptosporangiales</taxon>
        <taxon>Thermomonosporaceae</taxon>
        <taxon>Actinomadura</taxon>
    </lineage>
</organism>
<name>A0ABP7VCE7_9ACTN</name>
<evidence type="ECO:0000259" key="2">
    <source>
        <dbReference type="Pfam" id="PF19956"/>
    </source>
</evidence>
<dbReference type="InterPro" id="IPR045450">
    <property type="entry name" value="VMAP_C"/>
</dbReference>
<dbReference type="EMBL" id="BAAAZG010000006">
    <property type="protein sequence ID" value="GAA4063416.1"/>
    <property type="molecule type" value="Genomic_DNA"/>
</dbReference>
<comment type="caution">
    <text evidence="4">The sequence shown here is derived from an EMBL/GenBank/DDBJ whole genome shotgun (WGS) entry which is preliminary data.</text>
</comment>
<evidence type="ECO:0000259" key="3">
    <source>
        <dbReference type="Pfam" id="PF20028"/>
    </source>
</evidence>
<evidence type="ECO:0000313" key="5">
    <source>
        <dbReference type="Proteomes" id="UP001500683"/>
    </source>
</evidence>
<keyword evidence="5" id="KW-1185">Reference proteome</keyword>
<gene>
    <name evidence="4" type="ORF">GCM10022214_16110</name>
</gene>